<keyword evidence="1" id="KW-0378">Hydrolase</keyword>
<accession>A0A2Z3HUX4</accession>
<protein>
    <submittedName>
        <fullName evidence="1">HAD family hydrolase</fullName>
    </submittedName>
</protein>
<dbReference type="InterPro" id="IPR023214">
    <property type="entry name" value="HAD_sf"/>
</dbReference>
<dbReference type="InterPro" id="IPR036412">
    <property type="entry name" value="HAD-like_sf"/>
</dbReference>
<reference evidence="2" key="1">
    <citation type="submission" date="2018-05" db="EMBL/GenBank/DDBJ databases">
        <title>Genome sequencing of Phenylobacterium sp. HYN0004.</title>
        <authorList>
            <person name="Yi H."/>
            <person name="Baek C."/>
        </authorList>
    </citation>
    <scope>NUCLEOTIDE SEQUENCE [LARGE SCALE GENOMIC DNA]</scope>
    <source>
        <strain evidence="2">HYN0004</strain>
    </source>
</reference>
<dbReference type="Pfam" id="PF00702">
    <property type="entry name" value="Hydrolase"/>
    <property type="match status" value="1"/>
</dbReference>
<evidence type="ECO:0000313" key="2">
    <source>
        <dbReference type="Proteomes" id="UP000247763"/>
    </source>
</evidence>
<dbReference type="CDD" id="cd07505">
    <property type="entry name" value="HAD_BPGM-like"/>
    <property type="match status" value="1"/>
</dbReference>
<dbReference type="KEGG" id="phb:HYN04_09355"/>
<dbReference type="NCBIfam" id="TIGR01509">
    <property type="entry name" value="HAD-SF-IA-v3"/>
    <property type="match status" value="1"/>
</dbReference>
<organism evidence="1 2">
    <name type="scientific">Phenylobacterium parvum</name>
    <dbReference type="NCBI Taxonomy" id="2201350"/>
    <lineage>
        <taxon>Bacteria</taxon>
        <taxon>Pseudomonadati</taxon>
        <taxon>Pseudomonadota</taxon>
        <taxon>Alphaproteobacteria</taxon>
        <taxon>Caulobacterales</taxon>
        <taxon>Caulobacteraceae</taxon>
        <taxon>Phenylobacterium</taxon>
    </lineage>
</organism>
<dbReference type="SFLD" id="SFLDG01129">
    <property type="entry name" value="C1.5:_HAD__Beta-PGM__Phosphata"/>
    <property type="match status" value="1"/>
</dbReference>
<dbReference type="Gene3D" id="3.40.50.1000">
    <property type="entry name" value="HAD superfamily/HAD-like"/>
    <property type="match status" value="1"/>
</dbReference>
<dbReference type="Gene3D" id="1.10.150.240">
    <property type="entry name" value="Putative phosphatase, domain 2"/>
    <property type="match status" value="1"/>
</dbReference>
<dbReference type="InterPro" id="IPR006439">
    <property type="entry name" value="HAD-SF_hydro_IA"/>
</dbReference>
<dbReference type="RefSeq" id="WP_110450513.1">
    <property type="nucleotide sequence ID" value="NZ_CP029479.1"/>
</dbReference>
<dbReference type="SUPFAM" id="SSF56784">
    <property type="entry name" value="HAD-like"/>
    <property type="match status" value="1"/>
</dbReference>
<name>A0A2Z3HUX4_9CAUL</name>
<proteinExistence type="predicted"/>
<dbReference type="EMBL" id="CP029479">
    <property type="protein sequence ID" value="AWM77946.1"/>
    <property type="molecule type" value="Genomic_DNA"/>
</dbReference>
<gene>
    <name evidence="1" type="ORF">HYN04_09355</name>
</gene>
<keyword evidence="2" id="KW-1185">Reference proteome</keyword>
<dbReference type="GO" id="GO:0016787">
    <property type="term" value="F:hydrolase activity"/>
    <property type="evidence" value="ECO:0007669"/>
    <property type="project" value="UniProtKB-KW"/>
</dbReference>
<dbReference type="OrthoDB" id="9793014at2"/>
<dbReference type="PANTHER" id="PTHR18901:SF38">
    <property type="entry name" value="PSEUDOURIDINE-5'-PHOSPHATASE"/>
    <property type="match status" value="1"/>
</dbReference>
<dbReference type="Proteomes" id="UP000247763">
    <property type="component" value="Chromosome"/>
</dbReference>
<dbReference type="AlphaFoldDB" id="A0A2Z3HUX4"/>
<dbReference type="InterPro" id="IPR023198">
    <property type="entry name" value="PGP-like_dom2"/>
</dbReference>
<sequence>MPLPRPPRAVIFDMDGLLFDTEVLYRDALSAAARDMGAHMPEPVFHSLIGLPGESSRRLLLDHFGENFDVDGLWDASAEHFHTLARGQDFLKAGVREFLDLLDALALPRAIATSSRHEDVTFNLGRHGLEGRFHAVAARGDYPRGKPHPDPFLVAAGRLEVDPADCLALEDSHNGVRSAASAGMMTVMVPDLLAATDEMDALCARIVDDLHAAADLVRFSLGA</sequence>
<dbReference type="SFLD" id="SFLDS00003">
    <property type="entry name" value="Haloacid_Dehalogenase"/>
    <property type="match status" value="1"/>
</dbReference>
<dbReference type="PANTHER" id="PTHR18901">
    <property type="entry name" value="2-DEOXYGLUCOSE-6-PHOSPHATE PHOSPHATASE 2"/>
    <property type="match status" value="1"/>
</dbReference>
<evidence type="ECO:0000313" key="1">
    <source>
        <dbReference type="EMBL" id="AWM77946.1"/>
    </source>
</evidence>